<reference evidence="6 7" key="1">
    <citation type="submission" date="2020-08" db="EMBL/GenBank/DDBJ databases">
        <title>Draft genome sequence of Parasphingopyxis sp. GrpM-11.</title>
        <authorList>
            <person name="Oh J."/>
            <person name="Roh D.-H."/>
        </authorList>
    </citation>
    <scope>NUCLEOTIDE SEQUENCE [LARGE SCALE GENOMIC DNA]</scope>
    <source>
        <strain evidence="6 7">GrpM-11</strain>
    </source>
</reference>
<name>A0A842I075_9SPHN</name>
<dbReference type="Pfam" id="PF02826">
    <property type="entry name" value="2-Hacid_dh_C"/>
    <property type="match status" value="1"/>
</dbReference>
<dbReference type="AlphaFoldDB" id="A0A842I075"/>
<sequence>MTTPIKAALSGLVRPLIEDKIQGLDVHWWMSPEEAVEAAKDAEIGWFDMYDKDAMATAIRAGEGLKWLNTIYAGLDHLPLDTVVERGMALTNGVGINAIPVAEYAVAGMLLLAKRLDEIVRAHDRHEWPGDSPGKAELYGSKVLIIGYGAIGQRIAQMLSGFEAEVTAVRRSPDESPNVLGPDEWQSRLSEFDWVVIAAPATGETRHLIGAEELAAMKPTANLVNIARGSLIDQGALRDALEKRSIMGAFLDPTDPEPLPADDPLWDAPNCLITMHMSGRSQTLMFQRGVRRFLDNLERYKAGEPLIGVADPALGY</sequence>
<accession>A0A842I075</accession>
<protein>
    <submittedName>
        <fullName evidence="6">D-2-hydroxyacid dehydrogenase</fullName>
    </submittedName>
</protein>
<dbReference type="PANTHER" id="PTHR43333">
    <property type="entry name" value="2-HACID_DH_C DOMAIN-CONTAINING PROTEIN"/>
    <property type="match status" value="1"/>
</dbReference>
<dbReference type="GO" id="GO:0051287">
    <property type="term" value="F:NAD binding"/>
    <property type="evidence" value="ECO:0007669"/>
    <property type="project" value="InterPro"/>
</dbReference>
<dbReference type="Pfam" id="PF00389">
    <property type="entry name" value="2-Hacid_dh"/>
    <property type="match status" value="1"/>
</dbReference>
<keyword evidence="2" id="KW-0520">NAD</keyword>
<evidence type="ECO:0000259" key="5">
    <source>
        <dbReference type="Pfam" id="PF02826"/>
    </source>
</evidence>
<dbReference type="SUPFAM" id="SSF51735">
    <property type="entry name" value="NAD(P)-binding Rossmann-fold domains"/>
    <property type="match status" value="1"/>
</dbReference>
<dbReference type="EMBL" id="JACJVJ010000002">
    <property type="protein sequence ID" value="MBC2778039.1"/>
    <property type="molecule type" value="Genomic_DNA"/>
</dbReference>
<dbReference type="Proteomes" id="UP000564378">
    <property type="component" value="Unassembled WGS sequence"/>
</dbReference>
<evidence type="ECO:0000256" key="1">
    <source>
        <dbReference type="ARBA" id="ARBA00023002"/>
    </source>
</evidence>
<dbReference type="InterPro" id="IPR006139">
    <property type="entry name" value="D-isomer_2_OHA_DH_cat_dom"/>
</dbReference>
<feature type="domain" description="D-isomer specific 2-hydroxyacid dehydrogenase catalytic" evidence="4">
    <location>
        <begin position="16"/>
        <end position="307"/>
    </location>
</feature>
<dbReference type="PANTHER" id="PTHR43333:SF1">
    <property type="entry name" value="D-ISOMER SPECIFIC 2-HYDROXYACID DEHYDROGENASE NAD-BINDING DOMAIN-CONTAINING PROTEIN"/>
    <property type="match status" value="1"/>
</dbReference>
<feature type="domain" description="D-isomer specific 2-hydroxyacid dehydrogenase NAD-binding" evidence="5">
    <location>
        <begin position="107"/>
        <end position="278"/>
    </location>
</feature>
<dbReference type="Gene3D" id="3.40.50.720">
    <property type="entry name" value="NAD(P)-binding Rossmann-like Domain"/>
    <property type="match status" value="2"/>
</dbReference>
<gene>
    <name evidence="6" type="ORF">H6P80_10470</name>
</gene>
<comment type="similarity">
    <text evidence="3">Belongs to the D-isomer specific 2-hydroxyacid dehydrogenase family.</text>
</comment>
<evidence type="ECO:0000259" key="4">
    <source>
        <dbReference type="Pfam" id="PF00389"/>
    </source>
</evidence>
<evidence type="ECO:0000256" key="3">
    <source>
        <dbReference type="RuleBase" id="RU003719"/>
    </source>
</evidence>
<dbReference type="InterPro" id="IPR006140">
    <property type="entry name" value="D-isomer_DH_NAD-bd"/>
</dbReference>
<keyword evidence="7" id="KW-1185">Reference proteome</keyword>
<dbReference type="InterPro" id="IPR036291">
    <property type="entry name" value="NAD(P)-bd_dom_sf"/>
</dbReference>
<proteinExistence type="inferred from homology"/>
<comment type="caution">
    <text evidence="6">The sequence shown here is derived from an EMBL/GenBank/DDBJ whole genome shotgun (WGS) entry which is preliminary data.</text>
</comment>
<keyword evidence="1 3" id="KW-0560">Oxidoreductase</keyword>
<dbReference type="CDD" id="cd05300">
    <property type="entry name" value="2-Hacid_dh_1"/>
    <property type="match status" value="1"/>
</dbReference>
<evidence type="ECO:0000313" key="7">
    <source>
        <dbReference type="Proteomes" id="UP000564378"/>
    </source>
</evidence>
<organism evidence="6 7">
    <name type="scientific">Parasphingopyxis marina</name>
    <dbReference type="NCBI Taxonomy" id="2761622"/>
    <lineage>
        <taxon>Bacteria</taxon>
        <taxon>Pseudomonadati</taxon>
        <taxon>Pseudomonadota</taxon>
        <taxon>Alphaproteobacteria</taxon>
        <taxon>Sphingomonadales</taxon>
        <taxon>Sphingomonadaceae</taxon>
        <taxon>Parasphingopyxis</taxon>
    </lineage>
</organism>
<dbReference type="GO" id="GO:0016616">
    <property type="term" value="F:oxidoreductase activity, acting on the CH-OH group of donors, NAD or NADP as acceptor"/>
    <property type="evidence" value="ECO:0007669"/>
    <property type="project" value="InterPro"/>
</dbReference>
<dbReference type="RefSeq" id="WP_185801332.1">
    <property type="nucleotide sequence ID" value="NZ_JACJVJ010000002.1"/>
</dbReference>
<dbReference type="SUPFAM" id="SSF52283">
    <property type="entry name" value="Formate/glycerate dehydrogenase catalytic domain-like"/>
    <property type="match status" value="1"/>
</dbReference>
<evidence type="ECO:0000313" key="6">
    <source>
        <dbReference type="EMBL" id="MBC2778039.1"/>
    </source>
</evidence>
<evidence type="ECO:0000256" key="2">
    <source>
        <dbReference type="ARBA" id="ARBA00023027"/>
    </source>
</evidence>